<name>A0A858ZW49_9BURK</name>
<dbReference type="Pfam" id="PF07042">
    <property type="entry name" value="TrfA"/>
    <property type="match status" value="1"/>
</dbReference>
<dbReference type="Proteomes" id="UP000500755">
    <property type="component" value="Chromosome"/>
</dbReference>
<dbReference type="AlphaFoldDB" id="A0A858ZW49"/>
<sequence length="322" mass="36024">MSAVQRLDATLARLRERAEEANARLRQSETQNVRNVVQLPLWPEPVRAVPNGFLRSALFGVVRKGARRYVEREQIAAVDGVQILYTGQRLDQADLDVYVSVLHAVRLQALGSQCRITSYALLKSLGKTDTGKNRATLHARITRLRANAVEVRQGGHTYIGGLIARAAKDEKTHEWVIELDAGLRSLFAGDQFTQVQWAVRRELDAQPLAQWLHGFYASHAAPYPMRVETLHRLCGSEANELWKFAQTLRKALEAVAEASAAHGEGFDYAIRDGRVAVEKEARGSQRRHLARKARAVRKPSRLVPFQQVGDAVPASRPYRSGR</sequence>
<evidence type="ECO:0000313" key="2">
    <source>
        <dbReference type="EMBL" id="QKD44479.1"/>
    </source>
</evidence>
<accession>A0A858ZW49</accession>
<dbReference type="RefSeq" id="WP_168727914.1">
    <property type="nucleotide sequence ID" value="NZ_CP051298.1"/>
</dbReference>
<reference evidence="2 3" key="1">
    <citation type="submission" date="2020-05" db="EMBL/GenBank/DDBJ databases">
        <title>Complete genome sequence of Alicycliphilus denitrificans DP3.</title>
        <authorList>
            <person name="Chen X."/>
        </authorList>
    </citation>
    <scope>NUCLEOTIDE SEQUENCE [LARGE SCALE GENOMIC DNA]</scope>
    <source>
        <strain evidence="2 3">DP3</strain>
    </source>
</reference>
<evidence type="ECO:0000313" key="3">
    <source>
        <dbReference type="Proteomes" id="UP000500755"/>
    </source>
</evidence>
<proteinExistence type="predicted"/>
<gene>
    <name evidence="2" type="ORF">HF896_12945</name>
</gene>
<evidence type="ECO:0000256" key="1">
    <source>
        <dbReference type="SAM" id="Coils"/>
    </source>
</evidence>
<dbReference type="InterPro" id="IPR010751">
    <property type="entry name" value="TrfA"/>
</dbReference>
<feature type="coiled-coil region" evidence="1">
    <location>
        <begin position="4"/>
        <end position="31"/>
    </location>
</feature>
<dbReference type="EMBL" id="CP051298">
    <property type="protein sequence ID" value="QKD44479.1"/>
    <property type="molecule type" value="Genomic_DNA"/>
</dbReference>
<protein>
    <recommendedName>
        <fullName evidence="4">TrfA family protein</fullName>
    </recommendedName>
</protein>
<organism evidence="2 3">
    <name type="scientific">Alicycliphilus denitrificans</name>
    <dbReference type="NCBI Taxonomy" id="179636"/>
    <lineage>
        <taxon>Bacteria</taxon>
        <taxon>Pseudomonadati</taxon>
        <taxon>Pseudomonadota</taxon>
        <taxon>Betaproteobacteria</taxon>
        <taxon>Burkholderiales</taxon>
        <taxon>Comamonadaceae</taxon>
        <taxon>Alicycliphilus</taxon>
    </lineage>
</organism>
<evidence type="ECO:0008006" key="4">
    <source>
        <dbReference type="Google" id="ProtNLM"/>
    </source>
</evidence>
<keyword evidence="1" id="KW-0175">Coiled coil</keyword>